<feature type="transmembrane region" description="Helical" evidence="10">
    <location>
        <begin position="377"/>
        <end position="397"/>
    </location>
</feature>
<comment type="caution">
    <text evidence="13">The sequence shown here is derived from an EMBL/GenBank/DDBJ whole genome shotgun (WGS) entry which is preliminary data.</text>
</comment>
<feature type="compositionally biased region" description="Low complexity" evidence="9">
    <location>
        <begin position="442"/>
        <end position="453"/>
    </location>
</feature>
<evidence type="ECO:0000256" key="8">
    <source>
        <dbReference type="ARBA" id="ARBA00023136"/>
    </source>
</evidence>
<feature type="domain" description="CopC" evidence="11">
    <location>
        <begin position="47"/>
        <end position="143"/>
    </location>
</feature>
<keyword evidence="8 10" id="KW-0472">Membrane</keyword>
<evidence type="ECO:0000313" key="14">
    <source>
        <dbReference type="Proteomes" id="UP001597261"/>
    </source>
</evidence>
<feature type="domain" description="Copper resistance protein D" evidence="12">
    <location>
        <begin position="341"/>
        <end position="432"/>
    </location>
</feature>
<dbReference type="RefSeq" id="WP_381079853.1">
    <property type="nucleotide sequence ID" value="NZ_JBHUDX010000019.1"/>
</dbReference>
<feature type="transmembrane region" description="Helical" evidence="10">
    <location>
        <begin position="24"/>
        <end position="50"/>
    </location>
</feature>
<dbReference type="Proteomes" id="UP001597261">
    <property type="component" value="Unassembled WGS sequence"/>
</dbReference>
<proteinExistence type="predicted"/>
<feature type="transmembrane region" description="Helical" evidence="10">
    <location>
        <begin position="304"/>
        <end position="327"/>
    </location>
</feature>
<keyword evidence="6 10" id="KW-1133">Transmembrane helix</keyword>
<evidence type="ECO:0000259" key="12">
    <source>
        <dbReference type="Pfam" id="PF05425"/>
    </source>
</evidence>
<evidence type="ECO:0000256" key="2">
    <source>
        <dbReference type="ARBA" id="ARBA00022475"/>
    </source>
</evidence>
<dbReference type="SUPFAM" id="SSF81296">
    <property type="entry name" value="E set domains"/>
    <property type="match status" value="1"/>
</dbReference>
<evidence type="ECO:0000259" key="11">
    <source>
        <dbReference type="Pfam" id="PF04234"/>
    </source>
</evidence>
<accession>A0ABW4INL6</accession>
<dbReference type="InterPro" id="IPR032694">
    <property type="entry name" value="CopC/D"/>
</dbReference>
<keyword evidence="3 10" id="KW-0812">Transmembrane</keyword>
<organism evidence="13 14">
    <name type="scientific">Streptomyces caeni</name>
    <dbReference type="NCBI Taxonomy" id="2307231"/>
    <lineage>
        <taxon>Bacteria</taxon>
        <taxon>Bacillati</taxon>
        <taxon>Actinomycetota</taxon>
        <taxon>Actinomycetes</taxon>
        <taxon>Kitasatosporales</taxon>
        <taxon>Streptomycetaceae</taxon>
        <taxon>Streptomyces</taxon>
    </lineage>
</organism>
<evidence type="ECO:0000256" key="3">
    <source>
        <dbReference type="ARBA" id="ARBA00022692"/>
    </source>
</evidence>
<feature type="transmembrane region" description="Helical" evidence="10">
    <location>
        <begin position="514"/>
        <end position="534"/>
    </location>
</feature>
<evidence type="ECO:0000256" key="1">
    <source>
        <dbReference type="ARBA" id="ARBA00004651"/>
    </source>
</evidence>
<evidence type="ECO:0000256" key="5">
    <source>
        <dbReference type="ARBA" id="ARBA00022729"/>
    </source>
</evidence>
<reference evidence="14" key="1">
    <citation type="journal article" date="2019" name="Int. J. Syst. Evol. Microbiol.">
        <title>The Global Catalogue of Microorganisms (GCM) 10K type strain sequencing project: providing services to taxonomists for standard genome sequencing and annotation.</title>
        <authorList>
            <consortium name="The Broad Institute Genomics Platform"/>
            <consortium name="The Broad Institute Genome Sequencing Center for Infectious Disease"/>
            <person name="Wu L."/>
            <person name="Ma J."/>
        </authorList>
    </citation>
    <scope>NUCLEOTIDE SEQUENCE [LARGE SCALE GENOMIC DNA]</scope>
    <source>
        <strain evidence="14">CGMCC 1.12470</strain>
    </source>
</reference>
<evidence type="ECO:0000256" key="4">
    <source>
        <dbReference type="ARBA" id="ARBA00022723"/>
    </source>
</evidence>
<dbReference type="EMBL" id="JBHUDX010000019">
    <property type="protein sequence ID" value="MFD1658078.1"/>
    <property type="molecule type" value="Genomic_DNA"/>
</dbReference>
<keyword evidence="4" id="KW-0479">Metal-binding</keyword>
<gene>
    <name evidence="13" type="ORF">ACFSL4_07570</name>
</gene>
<evidence type="ECO:0000256" key="7">
    <source>
        <dbReference type="ARBA" id="ARBA00023008"/>
    </source>
</evidence>
<feature type="transmembrane region" description="Helical" evidence="10">
    <location>
        <begin position="199"/>
        <end position="217"/>
    </location>
</feature>
<evidence type="ECO:0000256" key="6">
    <source>
        <dbReference type="ARBA" id="ARBA00022989"/>
    </source>
</evidence>
<dbReference type="PANTHER" id="PTHR34820:SF4">
    <property type="entry name" value="INNER MEMBRANE PROTEIN YEBZ"/>
    <property type="match status" value="1"/>
</dbReference>
<keyword evidence="14" id="KW-1185">Reference proteome</keyword>
<dbReference type="InterPro" id="IPR007348">
    <property type="entry name" value="CopC_dom"/>
</dbReference>
<keyword evidence="7" id="KW-0186">Copper</keyword>
<dbReference type="Gene3D" id="2.60.40.1220">
    <property type="match status" value="1"/>
</dbReference>
<dbReference type="InterPro" id="IPR008457">
    <property type="entry name" value="Cu-R_CopD_dom"/>
</dbReference>
<dbReference type="InterPro" id="IPR014755">
    <property type="entry name" value="Cu-Rt/internalin_Ig-like"/>
</dbReference>
<feature type="transmembrane region" description="Helical" evidence="10">
    <location>
        <begin position="348"/>
        <end position="365"/>
    </location>
</feature>
<feature type="transmembrane region" description="Helical" evidence="10">
    <location>
        <begin position="245"/>
        <end position="262"/>
    </location>
</feature>
<dbReference type="Pfam" id="PF05425">
    <property type="entry name" value="CopD"/>
    <property type="match status" value="1"/>
</dbReference>
<protein>
    <submittedName>
        <fullName evidence="13">Copper resistance protein CopC</fullName>
    </submittedName>
</protein>
<evidence type="ECO:0000313" key="13">
    <source>
        <dbReference type="EMBL" id="MFD1658078.1"/>
    </source>
</evidence>
<dbReference type="PANTHER" id="PTHR34820">
    <property type="entry name" value="INNER MEMBRANE PROTEIN YEBZ"/>
    <property type="match status" value="1"/>
</dbReference>
<dbReference type="Pfam" id="PF04234">
    <property type="entry name" value="CopC"/>
    <property type="match status" value="1"/>
</dbReference>
<name>A0ABW4INL6_9ACTN</name>
<keyword evidence="2" id="KW-1003">Cell membrane</keyword>
<dbReference type="InterPro" id="IPR014756">
    <property type="entry name" value="Ig_E-set"/>
</dbReference>
<feature type="region of interest" description="Disordered" evidence="9">
    <location>
        <begin position="434"/>
        <end position="501"/>
    </location>
</feature>
<keyword evidence="5" id="KW-0732">Signal</keyword>
<feature type="transmembrane region" description="Helical" evidence="10">
    <location>
        <begin position="169"/>
        <end position="187"/>
    </location>
</feature>
<sequence>MGGAHGGGGSSAAVARGWRTRRPVLVPLLIPFAALLLLAGAGSASAHAVLKNADPVDGSVLRAAPRAVTLTFSESVGLLEDSVRVIDPGNRRVHTGRQEHADGRANTARVTLPAHLAQGTYIVAWRVVSADSHPASGALTFSVGKPSATTAVLPSDTAQDAASTMLYDIARYIAYGGLALLLGTTVFTRVTGAAAARGLLVGGWWTLMAATAALLLLRGPYERGRGPAAALDPVVLRDTVTSRPGLALLARVAVLAVAAVALSRTGGARRGSAWHTAGVGLLSLALAVTWAVSEHAAAGIQVPLAMASAVLHLLAMAVWLGGLAALLTALHRTPEDLPVSAVARFSRLAFGAVAVLAATGAYQSWRGLGSLDVLTSTAYGRLLTAKLIAVVALLAAASSSRRWTARWAVAGAGSAGPAGAVLPERVRRPVVAATGPAGALPGDGHAAAEAEAAGDGGPGGDRRAAGDGGPGGDRGADGARPAGDGGPGGDRGADGDVPADAEPVPARRALRRSVLAEAATGVVVLVITTLLTGAQPGRAAAEEAASRAAAEQPVGLTVMVPFDMGARGGHGRAQIELTPARAGENAVQALVYGPDGGIATVPELRLTFTLKERNIGPLDAKLTDRGGYWAAGSVNLPLPGTWTMRATVRTTDVDQVTVSREVRIG</sequence>
<comment type="subcellular location">
    <subcellularLocation>
        <location evidence="1">Cell membrane</location>
        <topology evidence="1">Multi-pass membrane protein</topology>
    </subcellularLocation>
</comment>
<evidence type="ECO:0000256" key="9">
    <source>
        <dbReference type="SAM" id="MobiDB-lite"/>
    </source>
</evidence>
<feature type="transmembrane region" description="Helical" evidence="10">
    <location>
        <begin position="274"/>
        <end position="292"/>
    </location>
</feature>
<evidence type="ECO:0000256" key="10">
    <source>
        <dbReference type="SAM" id="Phobius"/>
    </source>
</evidence>